<evidence type="ECO:0000313" key="3">
    <source>
        <dbReference type="Proteomes" id="UP001157006"/>
    </source>
</evidence>
<dbReference type="Proteomes" id="UP001157006">
    <property type="component" value="Chromosome 4"/>
</dbReference>
<gene>
    <name evidence="2" type="ORF">VFH_IV073240</name>
</gene>
<evidence type="ECO:0000313" key="2">
    <source>
        <dbReference type="EMBL" id="CAI8608207.1"/>
    </source>
</evidence>
<feature type="region of interest" description="Disordered" evidence="1">
    <location>
        <begin position="14"/>
        <end position="34"/>
    </location>
</feature>
<protein>
    <submittedName>
        <fullName evidence="2">Uncharacterized protein</fullName>
    </submittedName>
</protein>
<dbReference type="EMBL" id="OX451739">
    <property type="protein sequence ID" value="CAI8608207.1"/>
    <property type="molecule type" value="Genomic_DNA"/>
</dbReference>
<organism evidence="2 3">
    <name type="scientific">Vicia faba</name>
    <name type="common">Broad bean</name>
    <name type="synonym">Faba vulgaris</name>
    <dbReference type="NCBI Taxonomy" id="3906"/>
    <lineage>
        <taxon>Eukaryota</taxon>
        <taxon>Viridiplantae</taxon>
        <taxon>Streptophyta</taxon>
        <taxon>Embryophyta</taxon>
        <taxon>Tracheophyta</taxon>
        <taxon>Spermatophyta</taxon>
        <taxon>Magnoliopsida</taxon>
        <taxon>eudicotyledons</taxon>
        <taxon>Gunneridae</taxon>
        <taxon>Pentapetalae</taxon>
        <taxon>rosids</taxon>
        <taxon>fabids</taxon>
        <taxon>Fabales</taxon>
        <taxon>Fabaceae</taxon>
        <taxon>Papilionoideae</taxon>
        <taxon>50 kb inversion clade</taxon>
        <taxon>NPAAA clade</taxon>
        <taxon>Hologalegina</taxon>
        <taxon>IRL clade</taxon>
        <taxon>Fabeae</taxon>
        <taxon>Vicia</taxon>
    </lineage>
</organism>
<sequence>MTLSQILPQLLKTNPVTLKEAPKNPNTTTPNYHPNSRCAYHSESPGHDTNNCWALKNKIQDLIEAKEIEFDAPEKPNVISAPKPRHGHNANAIEEDLFVTTVDELVTHLPIIKVNLLKVGVFSGCNEVCHLCLSSRTACPLLKIGIQCLIDNKEILFECTHVSPVSVEDISIITISSNSSRVSKKPVRITLVPKVTPLIITMPGPVPYESDKAILWNYDGDIYYHGIKQDGLAAEEMSSEKEDSDISNIVGTSKITRSGRIFSPEIAPPKAVFGPVAVPKVTYIPIIIS</sequence>
<accession>A0AAV1AI95</accession>
<name>A0AAV1AI95_VICFA</name>
<dbReference type="AlphaFoldDB" id="A0AAV1AI95"/>
<reference evidence="2 3" key="1">
    <citation type="submission" date="2023-01" db="EMBL/GenBank/DDBJ databases">
        <authorList>
            <person name="Kreplak J."/>
        </authorList>
    </citation>
    <scope>NUCLEOTIDE SEQUENCE [LARGE SCALE GENOMIC DNA]</scope>
</reference>
<keyword evidence="3" id="KW-1185">Reference proteome</keyword>
<proteinExistence type="predicted"/>
<dbReference type="PANTHER" id="PTHR32108">
    <property type="entry name" value="DNA-DIRECTED RNA POLYMERASE SUBUNIT ALPHA"/>
    <property type="match status" value="1"/>
</dbReference>
<dbReference type="PANTHER" id="PTHR32108:SF9">
    <property type="entry name" value="REVERSE TRANSCRIPTASE RNASE H-LIKE DOMAIN-CONTAINING PROTEIN"/>
    <property type="match status" value="1"/>
</dbReference>
<evidence type="ECO:0000256" key="1">
    <source>
        <dbReference type="SAM" id="MobiDB-lite"/>
    </source>
</evidence>